<feature type="non-terminal residue" evidence="1">
    <location>
        <position position="131"/>
    </location>
</feature>
<dbReference type="InterPro" id="IPR039247">
    <property type="entry name" value="KhpB"/>
</dbReference>
<dbReference type="Gene3D" id="3.30.1370.50">
    <property type="entry name" value="R3H-like domain"/>
    <property type="match status" value="1"/>
</dbReference>
<dbReference type="InterPro" id="IPR015946">
    <property type="entry name" value="KH_dom-like_a/b"/>
</dbReference>
<dbReference type="GO" id="GO:0003723">
    <property type="term" value="F:RNA binding"/>
    <property type="evidence" value="ECO:0007669"/>
    <property type="project" value="InterPro"/>
</dbReference>
<evidence type="ECO:0000313" key="1">
    <source>
        <dbReference type="EMBL" id="SVC07355.1"/>
    </source>
</evidence>
<dbReference type="Pfam" id="PF13083">
    <property type="entry name" value="KH_KhpA-B"/>
    <property type="match status" value="1"/>
</dbReference>
<dbReference type="AlphaFoldDB" id="A0A382J739"/>
<dbReference type="Gene3D" id="3.30.300.20">
    <property type="match status" value="1"/>
</dbReference>
<accession>A0A382J739</accession>
<dbReference type="CDD" id="cd02414">
    <property type="entry name" value="KH-II_Jag"/>
    <property type="match status" value="1"/>
</dbReference>
<sequence length="131" mass="14458">VRGTTLADDGGLVQSAKAIVDNFLTAMGVDAISTISKPPDDSPGTQLIEITGDDSGLLIGRRGETLRSLQFMMNLLLNRKPDQAEGRIMLDVEQYRYRRTQVLRGLALRIADRVTKSGRPFTLEPMNPSER</sequence>
<protein>
    <recommendedName>
        <fullName evidence="2">R3H domain-containing protein</fullName>
    </recommendedName>
</protein>
<feature type="non-terminal residue" evidence="1">
    <location>
        <position position="1"/>
    </location>
</feature>
<dbReference type="EMBL" id="UINC01072017">
    <property type="protein sequence ID" value="SVC07355.1"/>
    <property type="molecule type" value="Genomic_DNA"/>
</dbReference>
<proteinExistence type="predicted"/>
<organism evidence="1">
    <name type="scientific">marine metagenome</name>
    <dbReference type="NCBI Taxonomy" id="408172"/>
    <lineage>
        <taxon>unclassified sequences</taxon>
        <taxon>metagenomes</taxon>
        <taxon>ecological metagenomes</taxon>
    </lineage>
</organism>
<dbReference type="PANTHER" id="PTHR35800:SF1">
    <property type="entry name" value="RNA-BINDING PROTEIN KHPB"/>
    <property type="match status" value="1"/>
</dbReference>
<dbReference type="InterPro" id="IPR038008">
    <property type="entry name" value="Jag_KH"/>
</dbReference>
<evidence type="ECO:0008006" key="2">
    <source>
        <dbReference type="Google" id="ProtNLM"/>
    </source>
</evidence>
<reference evidence="1" key="1">
    <citation type="submission" date="2018-05" db="EMBL/GenBank/DDBJ databases">
        <authorList>
            <person name="Lanie J.A."/>
            <person name="Ng W.-L."/>
            <person name="Kazmierczak K.M."/>
            <person name="Andrzejewski T.M."/>
            <person name="Davidsen T.M."/>
            <person name="Wayne K.J."/>
            <person name="Tettelin H."/>
            <person name="Glass J.I."/>
            <person name="Rusch D."/>
            <person name="Podicherti R."/>
            <person name="Tsui H.-C.T."/>
            <person name="Winkler M.E."/>
        </authorList>
    </citation>
    <scope>NUCLEOTIDE SEQUENCE</scope>
</reference>
<name>A0A382J739_9ZZZZ</name>
<dbReference type="InterPro" id="IPR036867">
    <property type="entry name" value="R3H_dom_sf"/>
</dbReference>
<gene>
    <name evidence="1" type="ORF">METZ01_LOCUS260209</name>
</gene>
<dbReference type="PANTHER" id="PTHR35800">
    <property type="entry name" value="PROTEIN JAG"/>
    <property type="match status" value="1"/>
</dbReference>